<evidence type="ECO:0000259" key="2">
    <source>
        <dbReference type="Pfam" id="PF24865"/>
    </source>
</evidence>
<proteinExistence type="predicted"/>
<dbReference type="EMBL" id="JAIWQS010000002">
    <property type="protein sequence ID" value="KAJ8771823.1"/>
    <property type="molecule type" value="Genomic_DNA"/>
</dbReference>
<keyword evidence="1" id="KW-0812">Transmembrane</keyword>
<gene>
    <name evidence="3" type="ORF">K2173_027000</name>
</gene>
<dbReference type="AlphaFoldDB" id="A0AAV8TY43"/>
<dbReference type="Pfam" id="PF24865">
    <property type="entry name" value="DUF7731"/>
    <property type="match status" value="1"/>
</dbReference>
<organism evidence="3 4">
    <name type="scientific">Erythroxylum novogranatense</name>
    <dbReference type="NCBI Taxonomy" id="1862640"/>
    <lineage>
        <taxon>Eukaryota</taxon>
        <taxon>Viridiplantae</taxon>
        <taxon>Streptophyta</taxon>
        <taxon>Embryophyta</taxon>
        <taxon>Tracheophyta</taxon>
        <taxon>Spermatophyta</taxon>
        <taxon>Magnoliopsida</taxon>
        <taxon>eudicotyledons</taxon>
        <taxon>Gunneridae</taxon>
        <taxon>Pentapetalae</taxon>
        <taxon>rosids</taxon>
        <taxon>fabids</taxon>
        <taxon>Malpighiales</taxon>
        <taxon>Erythroxylaceae</taxon>
        <taxon>Erythroxylum</taxon>
    </lineage>
</organism>
<keyword evidence="1" id="KW-1133">Transmembrane helix</keyword>
<protein>
    <recommendedName>
        <fullName evidence="2">DUF7731 domain-containing protein</fullName>
    </recommendedName>
</protein>
<dbReference type="PANTHER" id="PTHR34366">
    <property type="entry name" value="OS07G0289901 PROTEIN-RELATED"/>
    <property type="match status" value="1"/>
</dbReference>
<accession>A0AAV8TY43</accession>
<keyword evidence="1" id="KW-0472">Membrane</keyword>
<feature type="transmembrane region" description="Helical" evidence="1">
    <location>
        <begin position="147"/>
        <end position="168"/>
    </location>
</feature>
<evidence type="ECO:0000313" key="4">
    <source>
        <dbReference type="Proteomes" id="UP001159364"/>
    </source>
</evidence>
<reference evidence="3 4" key="1">
    <citation type="submission" date="2021-09" db="EMBL/GenBank/DDBJ databases">
        <title>Genomic insights and catalytic innovation underlie evolution of tropane alkaloids biosynthesis.</title>
        <authorList>
            <person name="Wang Y.-J."/>
            <person name="Tian T."/>
            <person name="Huang J.-P."/>
            <person name="Huang S.-X."/>
        </authorList>
    </citation>
    <scope>NUCLEOTIDE SEQUENCE [LARGE SCALE GENOMIC DNA]</scope>
    <source>
        <strain evidence="3">KIB-2018</strain>
        <tissue evidence="3">Leaf</tissue>
    </source>
</reference>
<dbReference type="InterPro" id="IPR056633">
    <property type="entry name" value="DUF7731"/>
</dbReference>
<dbReference type="Proteomes" id="UP001159364">
    <property type="component" value="Linkage Group LG02"/>
</dbReference>
<sequence length="171" mass="18864">MAVKLSIWSKEAAVHFAMIILIIANLLFHRGHAQDAPVETVEKALICFNDKVIYAECNEAYRLTMSGNIDIPPEETDLFCDGPCQGETQAVLHCIDNIFSGFLFYNKASVRDVRYALNAGCSYTSQRGNFDVANYIGNGSSTVIGSFNLIGLGILPPIIGLLMFMFLFQLL</sequence>
<evidence type="ECO:0000256" key="1">
    <source>
        <dbReference type="SAM" id="Phobius"/>
    </source>
</evidence>
<feature type="domain" description="DUF7731" evidence="2">
    <location>
        <begin position="37"/>
        <end position="136"/>
    </location>
</feature>
<dbReference type="PANTHER" id="PTHR34366:SF8">
    <property type="entry name" value="TRANSMEMBRANE PROTEIN"/>
    <property type="match status" value="1"/>
</dbReference>
<comment type="caution">
    <text evidence="3">The sequence shown here is derived from an EMBL/GenBank/DDBJ whole genome shotgun (WGS) entry which is preliminary data.</text>
</comment>
<evidence type="ECO:0000313" key="3">
    <source>
        <dbReference type="EMBL" id="KAJ8771823.1"/>
    </source>
</evidence>
<name>A0AAV8TY43_9ROSI</name>
<feature type="transmembrane region" description="Helical" evidence="1">
    <location>
        <begin position="12"/>
        <end position="28"/>
    </location>
</feature>
<keyword evidence="4" id="KW-1185">Reference proteome</keyword>